<sequence length="229" mass="26499">MLSILHSVQYHTNLPLDQSTVTDRQIPNGKYRKGKNKDNSRQSDQGLPQRICEMEVTIIILNFDLFEPVKPTMSVWVTLHDLWFPSMQRVEMVSEITAEKKWKEMGNDICSGLKPEINDYFQDILDQLYLPVLHDLWFPSLQRVKMVSEIIAQKKWQEMGNDICSDLKPEINDYFQDILDQLYLPVLGCSLREGKKNNHDDGDLFHEKGNADPGVHIEHETHAGGAVFF</sequence>
<keyword evidence="3" id="KW-1185">Reference proteome</keyword>
<dbReference type="Proteomes" id="UP001046870">
    <property type="component" value="Chromosome 22"/>
</dbReference>
<dbReference type="AlphaFoldDB" id="A0A9D3T1F5"/>
<evidence type="ECO:0000313" key="2">
    <source>
        <dbReference type="EMBL" id="KAG7457030.1"/>
    </source>
</evidence>
<organism evidence="2 3">
    <name type="scientific">Megalops atlanticus</name>
    <name type="common">Tarpon</name>
    <name type="synonym">Clupea gigantea</name>
    <dbReference type="NCBI Taxonomy" id="7932"/>
    <lineage>
        <taxon>Eukaryota</taxon>
        <taxon>Metazoa</taxon>
        <taxon>Chordata</taxon>
        <taxon>Craniata</taxon>
        <taxon>Vertebrata</taxon>
        <taxon>Euteleostomi</taxon>
        <taxon>Actinopterygii</taxon>
        <taxon>Neopterygii</taxon>
        <taxon>Teleostei</taxon>
        <taxon>Elopiformes</taxon>
        <taxon>Megalopidae</taxon>
        <taxon>Megalops</taxon>
    </lineage>
</organism>
<accession>A0A9D3T1F5</accession>
<gene>
    <name evidence="2" type="ORF">MATL_G00242210</name>
</gene>
<protein>
    <submittedName>
        <fullName evidence="2">Uncharacterized protein</fullName>
    </submittedName>
</protein>
<feature type="region of interest" description="Disordered" evidence="1">
    <location>
        <begin position="19"/>
        <end position="46"/>
    </location>
</feature>
<proteinExistence type="predicted"/>
<evidence type="ECO:0000256" key="1">
    <source>
        <dbReference type="SAM" id="MobiDB-lite"/>
    </source>
</evidence>
<reference evidence="2" key="1">
    <citation type="submission" date="2021-01" db="EMBL/GenBank/DDBJ databases">
        <authorList>
            <person name="Zahm M."/>
            <person name="Roques C."/>
            <person name="Cabau C."/>
            <person name="Klopp C."/>
            <person name="Donnadieu C."/>
            <person name="Jouanno E."/>
            <person name="Lampietro C."/>
            <person name="Louis A."/>
            <person name="Herpin A."/>
            <person name="Echchiki A."/>
            <person name="Berthelot C."/>
            <person name="Parey E."/>
            <person name="Roest-Crollius H."/>
            <person name="Braasch I."/>
            <person name="Postlethwait J."/>
            <person name="Bobe J."/>
            <person name="Montfort J."/>
            <person name="Bouchez O."/>
            <person name="Begum T."/>
            <person name="Mejri S."/>
            <person name="Adams A."/>
            <person name="Chen W.-J."/>
            <person name="Guiguen Y."/>
        </authorList>
    </citation>
    <scope>NUCLEOTIDE SEQUENCE</scope>
    <source>
        <strain evidence="2">YG-15Mar2019-1</strain>
        <tissue evidence="2">Brain</tissue>
    </source>
</reference>
<name>A0A9D3T1F5_MEGAT</name>
<evidence type="ECO:0000313" key="3">
    <source>
        <dbReference type="Proteomes" id="UP001046870"/>
    </source>
</evidence>
<dbReference type="EMBL" id="JAFDVH010000022">
    <property type="protein sequence ID" value="KAG7457030.1"/>
    <property type="molecule type" value="Genomic_DNA"/>
</dbReference>
<comment type="caution">
    <text evidence="2">The sequence shown here is derived from an EMBL/GenBank/DDBJ whole genome shotgun (WGS) entry which is preliminary data.</text>
</comment>